<dbReference type="SMART" id="SM00248">
    <property type="entry name" value="ANK"/>
    <property type="match status" value="3"/>
</dbReference>
<accession>A0ABR3GC14</accession>
<dbReference type="PANTHER" id="PTHR24126">
    <property type="entry name" value="ANKYRIN REPEAT, PH AND SEC7 DOMAIN CONTAINING PROTEIN SECG-RELATED"/>
    <property type="match status" value="1"/>
</dbReference>
<feature type="repeat" description="ANK" evidence="3">
    <location>
        <begin position="86"/>
        <end position="118"/>
    </location>
</feature>
<dbReference type="Pfam" id="PF00023">
    <property type="entry name" value="Ank"/>
    <property type="match status" value="1"/>
</dbReference>
<evidence type="ECO:0000256" key="3">
    <source>
        <dbReference type="PROSITE-ProRule" id="PRU00023"/>
    </source>
</evidence>
<gene>
    <name evidence="4" type="ORF">Q9L58_007619</name>
</gene>
<sequence>MALLTVPNELLLIIAENLIKRPKHVNSLLLSNRRLASLLTPLLHCLAVQDKDGWTALQWAAQRGHETLAQLVLSKGADVNAMDNFFGQSAFYLAVRNRHVGLIGILLANGADMSSDRELKQIALNWAAREGRADVIELLLERGVGADLREGVIFSRRNSIAPGCVEWA</sequence>
<evidence type="ECO:0008006" key="6">
    <source>
        <dbReference type="Google" id="ProtNLM"/>
    </source>
</evidence>
<dbReference type="InterPro" id="IPR036770">
    <property type="entry name" value="Ankyrin_rpt-contain_sf"/>
</dbReference>
<dbReference type="EMBL" id="JBBBZM010000123">
    <property type="protein sequence ID" value="KAL0633512.1"/>
    <property type="molecule type" value="Genomic_DNA"/>
</dbReference>
<keyword evidence="5" id="KW-1185">Reference proteome</keyword>
<evidence type="ECO:0000256" key="2">
    <source>
        <dbReference type="ARBA" id="ARBA00023043"/>
    </source>
</evidence>
<comment type="caution">
    <text evidence="4">The sequence shown here is derived from an EMBL/GenBank/DDBJ whole genome shotgun (WGS) entry which is preliminary data.</text>
</comment>
<name>A0ABR3GC14_9PEZI</name>
<dbReference type="PROSITE" id="PS50088">
    <property type="entry name" value="ANK_REPEAT"/>
    <property type="match status" value="3"/>
</dbReference>
<organism evidence="4 5">
    <name type="scientific">Discina gigas</name>
    <dbReference type="NCBI Taxonomy" id="1032678"/>
    <lineage>
        <taxon>Eukaryota</taxon>
        <taxon>Fungi</taxon>
        <taxon>Dikarya</taxon>
        <taxon>Ascomycota</taxon>
        <taxon>Pezizomycotina</taxon>
        <taxon>Pezizomycetes</taxon>
        <taxon>Pezizales</taxon>
        <taxon>Discinaceae</taxon>
        <taxon>Discina</taxon>
    </lineage>
</organism>
<dbReference type="Proteomes" id="UP001447188">
    <property type="component" value="Unassembled WGS sequence"/>
</dbReference>
<dbReference type="SUPFAM" id="SSF48403">
    <property type="entry name" value="Ankyrin repeat"/>
    <property type="match status" value="1"/>
</dbReference>
<dbReference type="PANTHER" id="PTHR24126:SF14">
    <property type="entry name" value="ANK_REP_REGION DOMAIN-CONTAINING PROTEIN"/>
    <property type="match status" value="1"/>
</dbReference>
<feature type="repeat" description="ANK" evidence="3">
    <location>
        <begin position="52"/>
        <end position="84"/>
    </location>
</feature>
<reference evidence="4 5" key="1">
    <citation type="submission" date="2024-02" db="EMBL/GenBank/DDBJ databases">
        <title>Discinaceae phylogenomics.</title>
        <authorList>
            <person name="Dirks A.C."/>
            <person name="James T.Y."/>
        </authorList>
    </citation>
    <scope>NUCLEOTIDE SEQUENCE [LARGE SCALE GENOMIC DNA]</scope>
    <source>
        <strain evidence="4 5">ACD0624</strain>
    </source>
</reference>
<keyword evidence="2 3" id="KW-0040">ANK repeat</keyword>
<keyword evidence="1" id="KW-0677">Repeat</keyword>
<dbReference type="Pfam" id="PF12796">
    <property type="entry name" value="Ank_2"/>
    <property type="match status" value="1"/>
</dbReference>
<proteinExistence type="predicted"/>
<evidence type="ECO:0000256" key="1">
    <source>
        <dbReference type="ARBA" id="ARBA00022737"/>
    </source>
</evidence>
<evidence type="ECO:0000313" key="4">
    <source>
        <dbReference type="EMBL" id="KAL0633512.1"/>
    </source>
</evidence>
<protein>
    <recommendedName>
        <fullName evidence="6">Ankyrin</fullName>
    </recommendedName>
</protein>
<dbReference type="Gene3D" id="1.25.40.20">
    <property type="entry name" value="Ankyrin repeat-containing domain"/>
    <property type="match status" value="1"/>
</dbReference>
<dbReference type="InterPro" id="IPR002110">
    <property type="entry name" value="Ankyrin_rpt"/>
</dbReference>
<dbReference type="PROSITE" id="PS50297">
    <property type="entry name" value="ANK_REP_REGION"/>
    <property type="match status" value="2"/>
</dbReference>
<evidence type="ECO:0000313" key="5">
    <source>
        <dbReference type="Proteomes" id="UP001447188"/>
    </source>
</evidence>
<feature type="repeat" description="ANK" evidence="3">
    <location>
        <begin position="119"/>
        <end position="151"/>
    </location>
</feature>